<dbReference type="AlphaFoldDB" id="A0A4R5LVS2"/>
<comment type="caution">
    <text evidence="1">The sequence shown here is derived from an EMBL/GenBank/DDBJ whole genome shotgun (WGS) entry which is preliminary data.</text>
</comment>
<proteinExistence type="predicted"/>
<dbReference type="Proteomes" id="UP000295554">
    <property type="component" value="Unassembled WGS sequence"/>
</dbReference>
<sequence length="62" mass="6711">MRLLGMILALGAIGWILYNAAGGDEAESIIPESYQQSLDKAKGVESMVKDSAEQRLQALDDE</sequence>
<evidence type="ECO:0000313" key="2">
    <source>
        <dbReference type="Proteomes" id="UP000295554"/>
    </source>
</evidence>
<protein>
    <submittedName>
        <fullName evidence="1">Uncharacterized protein</fullName>
    </submittedName>
</protein>
<gene>
    <name evidence="1" type="ORF">E2F43_04590</name>
</gene>
<dbReference type="RefSeq" id="WP_133210042.1">
    <property type="nucleotide sequence ID" value="NZ_SMSE01000001.1"/>
</dbReference>
<evidence type="ECO:0000313" key="1">
    <source>
        <dbReference type="EMBL" id="TDG15512.1"/>
    </source>
</evidence>
<dbReference type="EMBL" id="SMSE01000001">
    <property type="protein sequence ID" value="TDG15512.1"/>
    <property type="molecule type" value="Genomic_DNA"/>
</dbReference>
<accession>A0A4R5LVS2</accession>
<name>A0A4R5LVS2_9GAMM</name>
<organism evidence="1 2">
    <name type="scientific">Seongchinamella unica</name>
    <dbReference type="NCBI Taxonomy" id="2547392"/>
    <lineage>
        <taxon>Bacteria</taxon>
        <taxon>Pseudomonadati</taxon>
        <taxon>Pseudomonadota</taxon>
        <taxon>Gammaproteobacteria</taxon>
        <taxon>Cellvibrionales</taxon>
        <taxon>Halieaceae</taxon>
        <taxon>Seongchinamella</taxon>
    </lineage>
</organism>
<reference evidence="1 2" key="1">
    <citation type="submission" date="2019-03" db="EMBL/GenBank/DDBJ databases">
        <title>Seongchinamella monodicae gen. nov., sp. nov., a novel member of the Gammaproteobacteria isolated from a tidal mudflat of beach.</title>
        <authorList>
            <person name="Yang H.G."/>
            <person name="Kang J.W."/>
            <person name="Lee S.D."/>
        </authorList>
    </citation>
    <scope>NUCLEOTIDE SEQUENCE [LARGE SCALE GENOMIC DNA]</scope>
    <source>
        <strain evidence="1 2">GH4-78</strain>
    </source>
</reference>
<dbReference type="OrthoDB" id="5741555at2"/>
<keyword evidence="2" id="KW-1185">Reference proteome</keyword>